<dbReference type="Pfam" id="PF21906">
    <property type="entry name" value="WHD_NrtR"/>
    <property type="match status" value="1"/>
</dbReference>
<evidence type="ECO:0000256" key="3">
    <source>
        <dbReference type="RuleBase" id="RU003476"/>
    </source>
</evidence>
<dbReference type="InterPro" id="IPR000086">
    <property type="entry name" value="NUDIX_hydrolase_dom"/>
</dbReference>
<gene>
    <name evidence="5" type="ORF">AMD01_22370</name>
</gene>
<keyword evidence="2 3" id="KW-0378">Hydrolase</keyword>
<protein>
    <submittedName>
        <fullName evidence="5">ADP-ribose pyrophosphatase</fullName>
    </submittedName>
</protein>
<dbReference type="EMBL" id="LILC01000037">
    <property type="protein sequence ID" value="KOO37223.1"/>
    <property type="molecule type" value="Genomic_DNA"/>
</dbReference>
<reference evidence="6" key="1">
    <citation type="submission" date="2015-08" db="EMBL/GenBank/DDBJ databases">
        <title>Fjat-14210 dsm16467.</title>
        <authorList>
            <person name="Liu B."/>
            <person name="Wang J."/>
            <person name="Zhu Y."/>
            <person name="Liu G."/>
            <person name="Chen Q."/>
            <person name="Chen Z."/>
            <person name="Lan J."/>
            <person name="Che J."/>
            <person name="Ge C."/>
            <person name="Shi H."/>
            <person name="Pan Z."/>
            <person name="Liu X."/>
        </authorList>
    </citation>
    <scope>NUCLEOTIDE SEQUENCE [LARGE SCALE GENOMIC DNA]</scope>
    <source>
        <strain evidence="6">DSM 16467</strain>
    </source>
</reference>
<accession>A0A0M0KFN1</accession>
<dbReference type="STRING" id="284581.AMD01_22370"/>
<dbReference type="Gene3D" id="1.10.10.10">
    <property type="entry name" value="Winged helix-like DNA-binding domain superfamily/Winged helix DNA-binding domain"/>
    <property type="match status" value="1"/>
</dbReference>
<dbReference type="InterPro" id="IPR020084">
    <property type="entry name" value="NUDIX_hydrolase_CS"/>
</dbReference>
<dbReference type="PRINTS" id="PR00502">
    <property type="entry name" value="NUDIXFAMILY"/>
</dbReference>
<feature type="domain" description="Nudix hydrolase" evidence="4">
    <location>
        <begin position="20"/>
        <end position="168"/>
    </location>
</feature>
<dbReference type="Proteomes" id="UP000037558">
    <property type="component" value="Unassembled WGS sequence"/>
</dbReference>
<dbReference type="AlphaFoldDB" id="A0A0M0KFN1"/>
<dbReference type="Gene3D" id="3.90.79.10">
    <property type="entry name" value="Nucleoside Triphosphate Pyrophosphohydrolase"/>
    <property type="match status" value="1"/>
</dbReference>
<dbReference type="InterPro" id="IPR015797">
    <property type="entry name" value="NUDIX_hydrolase-like_dom_sf"/>
</dbReference>
<dbReference type="SUPFAM" id="SSF46785">
    <property type="entry name" value="Winged helix' DNA-binding domain"/>
    <property type="match status" value="1"/>
</dbReference>
<dbReference type="RefSeq" id="WP_053403657.1">
    <property type="nucleotide sequence ID" value="NZ_JAUKEN010000003.1"/>
</dbReference>
<dbReference type="CDD" id="cd18873">
    <property type="entry name" value="NUDIX_NadM_like"/>
    <property type="match status" value="1"/>
</dbReference>
<evidence type="ECO:0000313" key="6">
    <source>
        <dbReference type="Proteomes" id="UP000037558"/>
    </source>
</evidence>
<evidence type="ECO:0000259" key="4">
    <source>
        <dbReference type="PROSITE" id="PS51462"/>
    </source>
</evidence>
<evidence type="ECO:0000313" key="5">
    <source>
        <dbReference type="EMBL" id="KOO37223.1"/>
    </source>
</evidence>
<dbReference type="PROSITE" id="PS51462">
    <property type="entry name" value="NUDIX"/>
    <property type="match status" value="1"/>
</dbReference>
<dbReference type="OrthoDB" id="9786141at2"/>
<evidence type="ECO:0000256" key="2">
    <source>
        <dbReference type="ARBA" id="ARBA00022801"/>
    </source>
</evidence>
<dbReference type="PANTHER" id="PTHR43736">
    <property type="entry name" value="ADP-RIBOSE PYROPHOSPHATASE"/>
    <property type="match status" value="1"/>
</dbReference>
<comment type="caution">
    <text evidence="5">The sequence shown here is derived from an EMBL/GenBank/DDBJ whole genome shotgun (WGS) entry which is preliminary data.</text>
</comment>
<dbReference type="PATRIC" id="fig|284581.3.peg.3327"/>
<dbReference type="SUPFAM" id="SSF55811">
    <property type="entry name" value="Nudix"/>
    <property type="match status" value="1"/>
</dbReference>
<sequence>MTNEDALKKYDVKKYRTPDGYTSDIAIFTIMTKEAESYKKPVMELKLMLIKRAATNAEGHPNIEGDKWALPGGFVQANETALQAAKRELQEETGVQGVHVKHFGVYDRPGRDPRGWIITNAHYAIVPERHLMHRQANDDASEVELFTLEEINHLALAFDHEDIIKHAVQAITADLLQTTAAKNFLPPTFTYSELQAVLRTVTNDPVITSDPAFSRKIKSLPFIEKLDGQTTTRTSKQPTQLFRFVEMEDIIKPIYSVKY</sequence>
<dbReference type="InterPro" id="IPR036390">
    <property type="entry name" value="WH_DNA-bd_sf"/>
</dbReference>
<comment type="similarity">
    <text evidence="1 3">Belongs to the Nudix hydrolase family.</text>
</comment>
<dbReference type="InterPro" id="IPR020476">
    <property type="entry name" value="Nudix_hydrolase"/>
</dbReference>
<dbReference type="PROSITE" id="PS00893">
    <property type="entry name" value="NUDIX_BOX"/>
    <property type="match status" value="1"/>
</dbReference>
<dbReference type="GO" id="GO:0016787">
    <property type="term" value="F:hydrolase activity"/>
    <property type="evidence" value="ECO:0007669"/>
    <property type="project" value="UniProtKB-KW"/>
</dbReference>
<organism evidence="5 6">
    <name type="scientific">Priestia koreensis</name>
    <dbReference type="NCBI Taxonomy" id="284581"/>
    <lineage>
        <taxon>Bacteria</taxon>
        <taxon>Bacillati</taxon>
        <taxon>Bacillota</taxon>
        <taxon>Bacilli</taxon>
        <taxon>Bacillales</taxon>
        <taxon>Bacillaceae</taxon>
        <taxon>Priestia</taxon>
    </lineage>
</organism>
<dbReference type="Pfam" id="PF00293">
    <property type="entry name" value="NUDIX"/>
    <property type="match status" value="1"/>
</dbReference>
<dbReference type="PANTHER" id="PTHR43736:SF1">
    <property type="entry name" value="DIHYDRONEOPTERIN TRIPHOSPHATE DIPHOSPHATASE"/>
    <property type="match status" value="1"/>
</dbReference>
<evidence type="ECO:0000256" key="1">
    <source>
        <dbReference type="ARBA" id="ARBA00005582"/>
    </source>
</evidence>
<dbReference type="InterPro" id="IPR054105">
    <property type="entry name" value="WHD_NrtR"/>
</dbReference>
<dbReference type="InterPro" id="IPR036388">
    <property type="entry name" value="WH-like_DNA-bd_sf"/>
</dbReference>
<name>A0A0M0KFN1_9BACI</name>
<keyword evidence="6" id="KW-1185">Reference proteome</keyword>
<proteinExistence type="inferred from homology"/>